<keyword evidence="3" id="KW-1185">Reference proteome</keyword>
<feature type="transmembrane region" description="Helical" evidence="1">
    <location>
        <begin position="88"/>
        <end position="106"/>
    </location>
</feature>
<keyword evidence="1" id="KW-1133">Transmembrane helix</keyword>
<reference evidence="2" key="1">
    <citation type="submission" date="2013-12" db="EMBL/GenBank/DDBJ databases">
        <authorList>
            <person name="Linke B."/>
        </authorList>
    </citation>
    <scope>NUCLEOTIDE SEQUENCE [LARGE SCALE GENOMIC DNA]</scope>
    <source>
        <strain evidence="2">CRIB-18</strain>
    </source>
</reference>
<keyword evidence="1" id="KW-0812">Transmembrane</keyword>
<name>A0A090D1V1_9BACT</name>
<dbReference type="STRING" id="1437425.CSEC_0951"/>
<organism evidence="2 3">
    <name type="scientific">Candidatus Criblamydia sequanensis CRIB-18</name>
    <dbReference type="NCBI Taxonomy" id="1437425"/>
    <lineage>
        <taxon>Bacteria</taxon>
        <taxon>Pseudomonadati</taxon>
        <taxon>Chlamydiota</taxon>
        <taxon>Chlamydiia</taxon>
        <taxon>Parachlamydiales</taxon>
        <taxon>Candidatus Criblamydiaceae</taxon>
        <taxon>Candidatus Criblamydia</taxon>
    </lineage>
</organism>
<evidence type="ECO:0000313" key="3">
    <source>
        <dbReference type="Proteomes" id="UP000031552"/>
    </source>
</evidence>
<dbReference type="PANTHER" id="PTHR37309:SF1">
    <property type="entry name" value="SLR0284 PROTEIN"/>
    <property type="match status" value="1"/>
</dbReference>
<evidence type="ECO:0000256" key="1">
    <source>
        <dbReference type="SAM" id="Phobius"/>
    </source>
</evidence>
<dbReference type="eggNOG" id="COG1950">
    <property type="taxonomic scope" value="Bacteria"/>
</dbReference>
<dbReference type="OrthoDB" id="9797048at2"/>
<sequence length="112" mass="12096">MGILITLILNTIAVFAAAYILPGVRLEGWTTAIVVAIVLGAVNSFLRPIIFLLTIPINILTLGLFTFVIMALMVLLVSSIVPGFEVRGFWWALAFALVLAIFNSFINSITSA</sequence>
<feature type="transmembrane region" description="Helical" evidence="1">
    <location>
        <begin position="28"/>
        <end position="46"/>
    </location>
</feature>
<dbReference type="PANTHER" id="PTHR37309">
    <property type="entry name" value="SLR0284 PROTEIN"/>
    <property type="match status" value="1"/>
</dbReference>
<dbReference type="InterPro" id="IPR007165">
    <property type="entry name" value="Phage_holin_4_2"/>
</dbReference>
<evidence type="ECO:0000313" key="2">
    <source>
        <dbReference type="EMBL" id="CDR33778.1"/>
    </source>
</evidence>
<gene>
    <name evidence="2" type="ORF">CSEC_0951</name>
</gene>
<dbReference type="Proteomes" id="UP000031552">
    <property type="component" value="Unassembled WGS sequence"/>
</dbReference>
<feature type="transmembrane region" description="Helical" evidence="1">
    <location>
        <begin position="58"/>
        <end position="82"/>
    </location>
</feature>
<keyword evidence="1" id="KW-0472">Membrane</keyword>
<comment type="caution">
    <text evidence="2">The sequence shown here is derived from an EMBL/GenBank/DDBJ whole genome shotgun (WGS) entry which is preliminary data.</text>
</comment>
<proteinExistence type="predicted"/>
<reference evidence="2" key="2">
    <citation type="submission" date="2014-09" db="EMBL/GenBank/DDBJ databases">
        <title>Criblamydia sequanensis harbors a mega-plasmid encoding arsenite resistance.</title>
        <authorList>
            <person name="Bertelli C."/>
            <person name="Goesmann A."/>
            <person name="Greub G."/>
        </authorList>
    </citation>
    <scope>NUCLEOTIDE SEQUENCE [LARGE SCALE GENOMIC DNA]</scope>
    <source>
        <strain evidence="2">CRIB-18</strain>
    </source>
</reference>
<dbReference type="EMBL" id="CCEJ010000004">
    <property type="protein sequence ID" value="CDR33778.1"/>
    <property type="molecule type" value="Genomic_DNA"/>
</dbReference>
<dbReference type="AlphaFoldDB" id="A0A090D1V1"/>
<protein>
    <submittedName>
        <fullName evidence="2">Conserved putative membrane protein</fullName>
    </submittedName>
</protein>
<accession>A0A090D1V1</accession>
<dbReference type="RefSeq" id="WP_041017325.1">
    <property type="nucleotide sequence ID" value="NZ_CCEJ010000004.1"/>
</dbReference>
<dbReference type="Pfam" id="PF04020">
    <property type="entry name" value="Phage_holin_4_2"/>
    <property type="match status" value="1"/>
</dbReference>